<dbReference type="Gene3D" id="1.20.140.10">
    <property type="entry name" value="Butyryl-CoA Dehydrogenase, subunit A, domain 3"/>
    <property type="match status" value="1"/>
</dbReference>
<dbReference type="SUPFAM" id="SSF47203">
    <property type="entry name" value="Acyl-CoA dehydrogenase C-terminal domain-like"/>
    <property type="match status" value="2"/>
</dbReference>
<dbReference type="GO" id="GO:0033540">
    <property type="term" value="P:fatty acid beta-oxidation using acyl-CoA oxidase"/>
    <property type="evidence" value="ECO:0007669"/>
    <property type="project" value="TreeGrafter"/>
</dbReference>
<dbReference type="InterPro" id="IPR012258">
    <property type="entry name" value="Acyl-CoA_oxidase"/>
</dbReference>
<dbReference type="SUPFAM" id="SSF56645">
    <property type="entry name" value="Acyl-CoA dehydrogenase NM domain-like"/>
    <property type="match status" value="1"/>
</dbReference>
<organism evidence="1 2">
    <name type="scientific">Serratia rubidaea</name>
    <name type="common">Serratia marinorubra</name>
    <dbReference type="NCBI Taxonomy" id="61652"/>
    <lineage>
        <taxon>Bacteria</taxon>
        <taxon>Pseudomonadati</taxon>
        <taxon>Pseudomonadota</taxon>
        <taxon>Gammaproteobacteria</taxon>
        <taxon>Enterobacterales</taxon>
        <taxon>Yersiniaceae</taxon>
        <taxon>Serratia</taxon>
    </lineage>
</organism>
<dbReference type="GO" id="GO:0071949">
    <property type="term" value="F:FAD binding"/>
    <property type="evidence" value="ECO:0007669"/>
    <property type="project" value="InterPro"/>
</dbReference>
<dbReference type="GO" id="GO:0003997">
    <property type="term" value="F:acyl-CoA oxidase activity"/>
    <property type="evidence" value="ECO:0007669"/>
    <property type="project" value="InterPro"/>
</dbReference>
<proteinExistence type="predicted"/>
<dbReference type="EMBL" id="LR590463">
    <property type="protein sequence ID" value="VTP61477.1"/>
    <property type="molecule type" value="Genomic_DNA"/>
</dbReference>
<reference evidence="1 2" key="1">
    <citation type="submission" date="2019-05" db="EMBL/GenBank/DDBJ databases">
        <authorList>
            <consortium name="Pathogen Informatics"/>
        </authorList>
    </citation>
    <scope>NUCLEOTIDE SEQUENCE [LARGE SCALE GENOMIC DNA]</scope>
    <source>
        <strain evidence="1 2">NCTC12971</strain>
    </source>
</reference>
<gene>
    <name evidence="1" type="ORF">NCTC12971_01990</name>
</gene>
<evidence type="ECO:0000313" key="1">
    <source>
        <dbReference type="EMBL" id="VTP61477.1"/>
    </source>
</evidence>
<name>A0A4U9HCQ6_SERRU</name>
<dbReference type="GO" id="GO:0055088">
    <property type="term" value="P:lipid homeostasis"/>
    <property type="evidence" value="ECO:0007669"/>
    <property type="project" value="TreeGrafter"/>
</dbReference>
<dbReference type="GO" id="GO:0005504">
    <property type="term" value="F:fatty acid binding"/>
    <property type="evidence" value="ECO:0007669"/>
    <property type="project" value="TreeGrafter"/>
</dbReference>
<dbReference type="Gene3D" id="2.40.110.10">
    <property type="entry name" value="Butyryl-CoA Dehydrogenase, subunit A, domain 2"/>
    <property type="match status" value="1"/>
</dbReference>
<dbReference type="AlphaFoldDB" id="A0A4U9HCQ6"/>
<dbReference type="RefSeq" id="WP_072186090.1">
    <property type="nucleotide sequence ID" value="NZ_CAMIPJ010000005.1"/>
</dbReference>
<evidence type="ECO:0000313" key="2">
    <source>
        <dbReference type="Proteomes" id="UP000307968"/>
    </source>
</evidence>
<accession>A0A4U9HCQ6</accession>
<dbReference type="InterPro" id="IPR036250">
    <property type="entry name" value="AcylCo_DH-like_C"/>
</dbReference>
<dbReference type="InterPro" id="IPR009100">
    <property type="entry name" value="AcylCoA_DH/oxidase_NM_dom_sf"/>
</dbReference>
<dbReference type="PANTHER" id="PTHR10909">
    <property type="entry name" value="ELECTRON TRANSPORT OXIDOREDUCTASE"/>
    <property type="match status" value="1"/>
</dbReference>
<sequence length="587" mass="65892">MIHSPDHYQQIRHTLKQLSQTEPFQRNISGLTRSAQIDHLYTLMQQVTTAVPLSGRDILDDMRKLLTVMESPCITANFGLSPLLASHYNLCLGTIMALADPSSTAIRQYIAELEAVSSKGLYMVTEIDVGNNAMSLQTEAHYDSQARQFIINTPTPGACKFMPYLSAQQPKLAIVMARLFIEARDCGIHPFIVRCRDHKGRLLPGIQTSDIEDVDIYSVSYVDHSITAFHQVRVPHHAFLGGRLHQVTPDGKFITRATSHRETFFHSLCRIEWGKIVLTAALISPLKMAVASTVHYQTHRKLNTREKEINVADILINKTEAADAYVTAAASIALYENRKEYCLNNALDASQLQFHASIVKSMVVELSREAIRKCLMRTGVHGKLIRNRITLAMMVNDHTATAEGDSLPVLMNIAKRLLKPSSVTQTAEEPPYPRLSARHIMALLQTKEHALRDRLATLMATAQDANHAWNEHSDLAYQLAWTHGVRAALDALAPQPDIQAAFALSQLLKNAVWFITQQALTPEEFGEAEEKLRRLLVDIFERRAVNAAEEWDIADLLAQTEIGATDMGEYWLQHTRLEPRFTPTSLR</sequence>
<dbReference type="InterPro" id="IPR046373">
    <property type="entry name" value="Acyl-CoA_Oxase/DH_mid-dom_sf"/>
</dbReference>
<dbReference type="GeneID" id="61765151"/>
<protein>
    <submittedName>
        <fullName evidence="1">Uncharacterized protein</fullName>
    </submittedName>
</protein>
<dbReference type="Proteomes" id="UP000307968">
    <property type="component" value="Chromosome"/>
</dbReference>